<dbReference type="GO" id="GO:0008270">
    <property type="term" value="F:zinc ion binding"/>
    <property type="evidence" value="ECO:0007669"/>
    <property type="project" value="UniProtKB-KW"/>
</dbReference>
<feature type="region of interest" description="Disordered" evidence="6">
    <location>
        <begin position="75"/>
        <end position="98"/>
    </location>
</feature>
<feature type="domain" description="USP" evidence="7">
    <location>
        <begin position="190"/>
        <end position="577"/>
    </location>
</feature>
<reference evidence="9" key="1">
    <citation type="submission" date="2021-01" db="EMBL/GenBank/DDBJ databases">
        <authorList>
            <person name="Corre E."/>
            <person name="Pelletier E."/>
            <person name="Niang G."/>
            <person name="Scheremetjew M."/>
            <person name="Finn R."/>
            <person name="Kale V."/>
            <person name="Holt S."/>
            <person name="Cochrane G."/>
            <person name="Meng A."/>
            <person name="Brown T."/>
            <person name="Cohen L."/>
        </authorList>
    </citation>
    <scope>NUCLEOTIDE SEQUENCE</scope>
    <source>
        <strain evidence="9">Isolate 1302-5</strain>
    </source>
</reference>
<evidence type="ECO:0000256" key="6">
    <source>
        <dbReference type="SAM" id="MobiDB-lite"/>
    </source>
</evidence>
<sequence>MESCPHIRPPTEAALASLRDPLRWLCRVCSSTDGVWCCLGCGHVGCGRRAHLPALGGGHSRHHYLTSLHNAADGVSAKHKEEGGDKRAKDGSATSTGKVTGHEVCLDVVSKAVHCYACDDYVLCDDLWLADLRAAIADLEMEEPEDDDGAGPDDMDTAEDMDAASSALSPESASAVNERVLRRRALPGCTGLRNLGNTCYMNSVLQALSHCSGFRSFFRDYLRASAPLALGGGRGKPPTVKILRESTTRFQRGMLDDDAWKDRLALCEASHALLRVLWSGRWSSVEPRAFVHAVWTHMGGQFAARRQQDAQEFLAFVIGRLDDELRPAGQPMYEPSAVLYDIFGIDQRQEVKCDGCGTETKRTEPLLGLMLSLPDLDDAASERGEAVPLKDCLDTVLSTERLEGPNRFHCDKCNAQRDATKTVSFYRRPQALLLSFRRTRWNSRRGLHKDARKISFPINLDASDLLCHGESGVVGGDDGMGASMSDLSSMGSGNSQKDDGGCNYRLSSVVVHSGSSPMCGHYVAWCHLTNTDDGAKTTHGGSDKSGQWYLFNDSSVTTAKEEEVLKSEAFILLYERQPRSASHRGNTSAVAPMEE</sequence>
<keyword evidence="5" id="KW-0645">Protease</keyword>
<dbReference type="InterPro" id="IPR001607">
    <property type="entry name" value="Znf_UBP"/>
</dbReference>
<dbReference type="InterPro" id="IPR001394">
    <property type="entry name" value="Peptidase_C19_UCH"/>
</dbReference>
<dbReference type="EMBL" id="HBKQ01045533">
    <property type="protein sequence ID" value="CAE2269930.1"/>
    <property type="molecule type" value="Transcribed_RNA"/>
</dbReference>
<dbReference type="GO" id="GO:0006508">
    <property type="term" value="P:proteolysis"/>
    <property type="evidence" value="ECO:0007669"/>
    <property type="project" value="UniProtKB-KW"/>
</dbReference>
<dbReference type="Pfam" id="PF00443">
    <property type="entry name" value="UCH"/>
    <property type="match status" value="1"/>
</dbReference>
<evidence type="ECO:0000256" key="3">
    <source>
        <dbReference type="ARBA" id="ARBA00022833"/>
    </source>
</evidence>
<dbReference type="PANTHER" id="PTHR21646:SF98">
    <property type="entry name" value="UBIQUITIN CARBOXYL-TERMINAL HYDROLASE"/>
    <property type="match status" value="1"/>
</dbReference>
<feature type="compositionally biased region" description="Low complexity" evidence="6">
    <location>
        <begin position="163"/>
        <end position="175"/>
    </location>
</feature>
<keyword evidence="3" id="KW-0862">Zinc</keyword>
<dbReference type="InterPro" id="IPR013083">
    <property type="entry name" value="Znf_RING/FYVE/PHD"/>
</dbReference>
<evidence type="ECO:0000256" key="1">
    <source>
        <dbReference type="ARBA" id="ARBA00022723"/>
    </source>
</evidence>
<dbReference type="PROSITE" id="PS00972">
    <property type="entry name" value="USP_1"/>
    <property type="match status" value="1"/>
</dbReference>
<dbReference type="PROSITE" id="PS50235">
    <property type="entry name" value="USP_3"/>
    <property type="match status" value="1"/>
</dbReference>
<evidence type="ECO:0000256" key="5">
    <source>
        <dbReference type="RuleBase" id="RU366025"/>
    </source>
</evidence>
<feature type="compositionally biased region" description="Acidic residues" evidence="6">
    <location>
        <begin position="142"/>
        <end position="162"/>
    </location>
</feature>
<organism evidence="9">
    <name type="scientific">Odontella aurita</name>
    <dbReference type="NCBI Taxonomy" id="265563"/>
    <lineage>
        <taxon>Eukaryota</taxon>
        <taxon>Sar</taxon>
        <taxon>Stramenopiles</taxon>
        <taxon>Ochrophyta</taxon>
        <taxon>Bacillariophyta</taxon>
        <taxon>Mediophyceae</taxon>
        <taxon>Biddulphiophycidae</taxon>
        <taxon>Eupodiscales</taxon>
        <taxon>Odontellaceae</taxon>
        <taxon>Odontella</taxon>
    </lineage>
</organism>
<protein>
    <recommendedName>
        <fullName evidence="5">Ubiquitin carboxyl-terminal hydrolase</fullName>
        <ecNumber evidence="5">3.4.19.12</ecNumber>
    </recommendedName>
</protein>
<name>A0A7S4JPF7_9STRA</name>
<proteinExistence type="inferred from homology"/>
<dbReference type="SUPFAM" id="SSF57850">
    <property type="entry name" value="RING/U-box"/>
    <property type="match status" value="1"/>
</dbReference>
<keyword evidence="5" id="KW-0378">Hydrolase</keyword>
<feature type="region of interest" description="Disordered" evidence="6">
    <location>
        <begin position="142"/>
        <end position="176"/>
    </location>
</feature>
<dbReference type="GO" id="GO:0004843">
    <property type="term" value="F:cysteine-type deubiquitinase activity"/>
    <property type="evidence" value="ECO:0007669"/>
    <property type="project" value="UniProtKB-UniRule"/>
</dbReference>
<dbReference type="AlphaFoldDB" id="A0A7S4JPF7"/>
<dbReference type="InterPro" id="IPR038765">
    <property type="entry name" value="Papain-like_cys_pep_sf"/>
</dbReference>
<evidence type="ECO:0000259" key="8">
    <source>
        <dbReference type="PROSITE" id="PS50271"/>
    </source>
</evidence>
<keyword evidence="1" id="KW-0479">Metal-binding</keyword>
<dbReference type="GO" id="GO:0016579">
    <property type="term" value="P:protein deubiquitination"/>
    <property type="evidence" value="ECO:0007669"/>
    <property type="project" value="InterPro"/>
</dbReference>
<keyword evidence="2 4" id="KW-0863">Zinc-finger</keyword>
<keyword evidence="5" id="KW-0788">Thiol protease</keyword>
<dbReference type="Gene3D" id="3.90.70.10">
    <property type="entry name" value="Cysteine proteinases"/>
    <property type="match status" value="1"/>
</dbReference>
<comment type="similarity">
    <text evidence="5">Belongs to the peptidase C19 family.</text>
</comment>
<dbReference type="InterPro" id="IPR028889">
    <property type="entry name" value="USP"/>
</dbReference>
<dbReference type="Gene3D" id="3.30.40.10">
    <property type="entry name" value="Zinc/RING finger domain, C3HC4 (zinc finger)"/>
    <property type="match status" value="1"/>
</dbReference>
<feature type="compositionally biased region" description="Basic and acidic residues" evidence="6">
    <location>
        <begin position="76"/>
        <end position="90"/>
    </location>
</feature>
<dbReference type="CDD" id="cd02257">
    <property type="entry name" value="Peptidase_C19"/>
    <property type="match status" value="1"/>
</dbReference>
<dbReference type="PROSITE" id="PS00973">
    <property type="entry name" value="USP_2"/>
    <property type="match status" value="1"/>
</dbReference>
<dbReference type="Pfam" id="PF02148">
    <property type="entry name" value="zf-UBP"/>
    <property type="match status" value="1"/>
</dbReference>
<evidence type="ECO:0000259" key="7">
    <source>
        <dbReference type="PROSITE" id="PS50235"/>
    </source>
</evidence>
<gene>
    <name evidence="9" type="ORF">OAUR00152_LOCUS31370</name>
</gene>
<accession>A0A7S4JPF7</accession>
<evidence type="ECO:0000256" key="2">
    <source>
        <dbReference type="ARBA" id="ARBA00022771"/>
    </source>
</evidence>
<comment type="catalytic activity">
    <reaction evidence="5">
        <text>Thiol-dependent hydrolysis of ester, thioester, amide, peptide and isopeptide bonds formed by the C-terminal Gly of ubiquitin (a 76-residue protein attached to proteins as an intracellular targeting signal).</text>
        <dbReference type="EC" id="3.4.19.12"/>
    </reaction>
</comment>
<evidence type="ECO:0000256" key="4">
    <source>
        <dbReference type="PROSITE-ProRule" id="PRU00502"/>
    </source>
</evidence>
<dbReference type="EC" id="3.4.19.12" evidence="5"/>
<feature type="domain" description="UBP-type" evidence="8">
    <location>
        <begin position="2"/>
        <end position="143"/>
    </location>
</feature>
<evidence type="ECO:0000313" key="9">
    <source>
        <dbReference type="EMBL" id="CAE2269930.1"/>
    </source>
</evidence>
<dbReference type="InterPro" id="IPR050185">
    <property type="entry name" value="Ub_carboxyl-term_hydrolase"/>
</dbReference>
<keyword evidence="5" id="KW-0833">Ubl conjugation pathway</keyword>
<dbReference type="InterPro" id="IPR018200">
    <property type="entry name" value="USP_CS"/>
</dbReference>
<dbReference type="PANTHER" id="PTHR21646">
    <property type="entry name" value="UBIQUITIN CARBOXYL-TERMINAL HYDROLASE"/>
    <property type="match status" value="1"/>
</dbReference>
<dbReference type="PROSITE" id="PS50271">
    <property type="entry name" value="ZF_UBP"/>
    <property type="match status" value="1"/>
</dbReference>
<dbReference type="SUPFAM" id="SSF54001">
    <property type="entry name" value="Cysteine proteinases"/>
    <property type="match status" value="1"/>
</dbReference>